<sequence>MKTKFKGDFALGIIDKDKKILNYLNECQLVTELPTVLQLFKHRQANHYLIIIRPAMERWVMNATTIAGLSLLNFDLPNTLEGLCDITKTSKEDKVDVHASKFYSLFKELNRINPPAVAVLKFWITYLKDNPYQADLAYIIDQTQIYCE</sequence>
<gene>
    <name evidence="1" type="ORF">J2I48_02715</name>
</gene>
<evidence type="ECO:0000313" key="1">
    <source>
        <dbReference type="EMBL" id="MBO0929884.1"/>
    </source>
</evidence>
<reference evidence="1 2" key="1">
    <citation type="submission" date="2021-03" db="EMBL/GenBank/DDBJ databases">
        <title>Fibrella sp. HMF5036 genome sequencing and assembly.</title>
        <authorList>
            <person name="Kang H."/>
            <person name="Kim H."/>
            <person name="Bae S."/>
            <person name="Joh K."/>
        </authorList>
    </citation>
    <scope>NUCLEOTIDE SEQUENCE [LARGE SCALE GENOMIC DNA]</scope>
    <source>
        <strain evidence="1 2">HMF5036</strain>
    </source>
</reference>
<comment type="caution">
    <text evidence="1">The sequence shown here is derived from an EMBL/GenBank/DDBJ whole genome shotgun (WGS) entry which is preliminary data.</text>
</comment>
<proteinExistence type="predicted"/>
<keyword evidence="2" id="KW-1185">Reference proteome</keyword>
<name>A0A939G0U6_9BACT</name>
<dbReference type="EMBL" id="JAFMYU010000002">
    <property type="protein sequence ID" value="MBO0929884.1"/>
    <property type="molecule type" value="Genomic_DNA"/>
</dbReference>
<organism evidence="1 2">
    <name type="scientific">Fibrella aquatilis</name>
    <dbReference type="NCBI Taxonomy" id="2817059"/>
    <lineage>
        <taxon>Bacteria</taxon>
        <taxon>Pseudomonadati</taxon>
        <taxon>Bacteroidota</taxon>
        <taxon>Cytophagia</taxon>
        <taxon>Cytophagales</taxon>
        <taxon>Spirosomataceae</taxon>
        <taxon>Fibrella</taxon>
    </lineage>
</organism>
<evidence type="ECO:0000313" key="2">
    <source>
        <dbReference type="Proteomes" id="UP000664795"/>
    </source>
</evidence>
<accession>A0A939G0U6</accession>
<dbReference type="RefSeq" id="WP_207333856.1">
    <property type="nucleotide sequence ID" value="NZ_JAFMYU010000002.1"/>
</dbReference>
<protein>
    <submittedName>
        <fullName evidence="1">Uncharacterized protein</fullName>
    </submittedName>
</protein>
<dbReference type="Proteomes" id="UP000664795">
    <property type="component" value="Unassembled WGS sequence"/>
</dbReference>
<dbReference type="AlphaFoldDB" id="A0A939G0U6"/>